<dbReference type="Proteomes" id="UP001148838">
    <property type="component" value="Unassembled WGS sequence"/>
</dbReference>
<protein>
    <submittedName>
        <fullName evidence="1">Uncharacterized protein</fullName>
    </submittedName>
</protein>
<reference evidence="1 2" key="1">
    <citation type="journal article" date="2022" name="Allergy">
        <title>Genome assembly and annotation of Periplaneta americana reveal a comprehensive cockroach allergen profile.</title>
        <authorList>
            <person name="Wang L."/>
            <person name="Xiong Q."/>
            <person name="Saelim N."/>
            <person name="Wang L."/>
            <person name="Nong W."/>
            <person name="Wan A.T."/>
            <person name="Shi M."/>
            <person name="Liu X."/>
            <person name="Cao Q."/>
            <person name="Hui J.H.L."/>
            <person name="Sookrung N."/>
            <person name="Leung T.F."/>
            <person name="Tungtrongchitr A."/>
            <person name="Tsui S.K.W."/>
        </authorList>
    </citation>
    <scope>NUCLEOTIDE SEQUENCE [LARGE SCALE GENOMIC DNA]</scope>
    <source>
        <strain evidence="1">PWHHKU_190912</strain>
    </source>
</reference>
<sequence length="96" mass="10708">MPLRADVIRAVAPMTIAAVYAAVREDSSETEVVLNSCRSASPALTPNHRAACLRLAREWTMEEWSKVLFSDESWFSRVSEECYAACTFSDRTAFNG</sequence>
<dbReference type="Gene3D" id="3.30.420.10">
    <property type="entry name" value="Ribonuclease H-like superfamily/Ribonuclease H"/>
    <property type="match status" value="1"/>
</dbReference>
<comment type="caution">
    <text evidence="1">The sequence shown here is derived from an EMBL/GenBank/DDBJ whole genome shotgun (WGS) entry which is preliminary data.</text>
</comment>
<organism evidence="1 2">
    <name type="scientific">Periplaneta americana</name>
    <name type="common">American cockroach</name>
    <name type="synonym">Blatta americana</name>
    <dbReference type="NCBI Taxonomy" id="6978"/>
    <lineage>
        <taxon>Eukaryota</taxon>
        <taxon>Metazoa</taxon>
        <taxon>Ecdysozoa</taxon>
        <taxon>Arthropoda</taxon>
        <taxon>Hexapoda</taxon>
        <taxon>Insecta</taxon>
        <taxon>Pterygota</taxon>
        <taxon>Neoptera</taxon>
        <taxon>Polyneoptera</taxon>
        <taxon>Dictyoptera</taxon>
        <taxon>Blattodea</taxon>
        <taxon>Blattoidea</taxon>
        <taxon>Blattidae</taxon>
        <taxon>Blattinae</taxon>
        <taxon>Periplaneta</taxon>
    </lineage>
</organism>
<dbReference type="InterPro" id="IPR036397">
    <property type="entry name" value="RNaseH_sf"/>
</dbReference>
<evidence type="ECO:0000313" key="2">
    <source>
        <dbReference type="Proteomes" id="UP001148838"/>
    </source>
</evidence>
<proteinExistence type="predicted"/>
<feature type="non-terminal residue" evidence="1">
    <location>
        <position position="96"/>
    </location>
</feature>
<keyword evidence="2" id="KW-1185">Reference proteome</keyword>
<accession>A0ABQ8SHJ7</accession>
<dbReference type="EMBL" id="JAJSOF020000027">
    <property type="protein sequence ID" value="KAJ4433572.1"/>
    <property type="molecule type" value="Genomic_DNA"/>
</dbReference>
<evidence type="ECO:0000313" key="1">
    <source>
        <dbReference type="EMBL" id="KAJ4433572.1"/>
    </source>
</evidence>
<gene>
    <name evidence="1" type="ORF">ANN_15881</name>
</gene>
<name>A0ABQ8SHJ7_PERAM</name>